<reference evidence="1" key="1">
    <citation type="submission" date="2020-05" db="EMBL/GenBank/DDBJ databases">
        <authorList>
            <person name="Chiriac C."/>
            <person name="Salcher M."/>
            <person name="Ghai R."/>
            <person name="Kavagutti S V."/>
        </authorList>
    </citation>
    <scope>NUCLEOTIDE SEQUENCE</scope>
</reference>
<evidence type="ECO:0000313" key="1">
    <source>
        <dbReference type="EMBL" id="CAB4240869.1"/>
    </source>
</evidence>
<protein>
    <submittedName>
        <fullName evidence="1">Uncharacterized protein</fullName>
    </submittedName>
</protein>
<proteinExistence type="predicted"/>
<name>A0A6J5T877_9CAUD</name>
<accession>A0A6J5T877</accession>
<dbReference type="EMBL" id="LR797815">
    <property type="protein sequence ID" value="CAB4240869.1"/>
    <property type="molecule type" value="Genomic_DNA"/>
</dbReference>
<gene>
    <name evidence="1" type="ORF">UFOVP23_30</name>
</gene>
<organism evidence="1">
    <name type="scientific">uncultured Caudovirales phage</name>
    <dbReference type="NCBI Taxonomy" id="2100421"/>
    <lineage>
        <taxon>Viruses</taxon>
        <taxon>Duplodnaviria</taxon>
        <taxon>Heunggongvirae</taxon>
        <taxon>Uroviricota</taxon>
        <taxon>Caudoviricetes</taxon>
        <taxon>Peduoviridae</taxon>
        <taxon>Maltschvirus</taxon>
        <taxon>Maltschvirus maltsch</taxon>
    </lineage>
</organism>
<sequence>MLKKPLPKLIEEIRGMLTGTKIIKVAIGKDKKPIDKPDELIFHIDI</sequence>